<name>A0ABS3BF65_9GAMM</name>
<evidence type="ECO:0000313" key="1">
    <source>
        <dbReference type="EMBL" id="MBN7770476.1"/>
    </source>
</evidence>
<dbReference type="RefSeq" id="WP_206557658.1">
    <property type="nucleotide sequence ID" value="NZ_JAFKDB010000016.1"/>
</dbReference>
<feature type="non-terminal residue" evidence="1">
    <location>
        <position position="1"/>
    </location>
</feature>
<evidence type="ECO:0000313" key="2">
    <source>
        <dbReference type="Proteomes" id="UP000664344"/>
    </source>
</evidence>
<protein>
    <submittedName>
        <fullName evidence="1">Uncharacterized protein</fullName>
    </submittedName>
</protein>
<gene>
    <name evidence="1" type="ORF">JYP53_11255</name>
</gene>
<reference evidence="1 2" key="1">
    <citation type="submission" date="2021-02" db="EMBL/GenBank/DDBJ databases">
        <title>PHA producing bacteria isolated from coastal sediment in Guangdong, Shenzhen.</title>
        <authorList>
            <person name="Zheng W."/>
            <person name="Yu S."/>
            <person name="Huang Y."/>
        </authorList>
    </citation>
    <scope>NUCLEOTIDE SEQUENCE [LARGE SCALE GENOMIC DNA]</scope>
    <source>
        <strain evidence="1 2">TN21-5</strain>
    </source>
</reference>
<accession>A0ABS3BF65</accession>
<dbReference type="EMBL" id="JAFKDB010000016">
    <property type="protein sequence ID" value="MBN7770476.1"/>
    <property type="molecule type" value="Genomic_DNA"/>
</dbReference>
<comment type="caution">
    <text evidence="1">The sequence shown here is derived from an EMBL/GenBank/DDBJ whole genome shotgun (WGS) entry which is preliminary data.</text>
</comment>
<proteinExistence type="predicted"/>
<organism evidence="1 2">
    <name type="scientific">Marinobacter daepoensis</name>
    <dbReference type="NCBI Taxonomy" id="262077"/>
    <lineage>
        <taxon>Bacteria</taxon>
        <taxon>Pseudomonadati</taxon>
        <taxon>Pseudomonadota</taxon>
        <taxon>Gammaproteobacteria</taxon>
        <taxon>Pseudomonadales</taxon>
        <taxon>Marinobacteraceae</taxon>
        <taxon>Marinobacter</taxon>
    </lineage>
</organism>
<keyword evidence="2" id="KW-1185">Reference proteome</keyword>
<sequence>FVKPFSSTLSSGYFQFVPLVSGLSLRSGAHSTALRNSVNGLSRFIFNSSVSTYSHDQIAIRLSDF</sequence>
<dbReference type="Proteomes" id="UP000664344">
    <property type="component" value="Unassembled WGS sequence"/>
</dbReference>